<gene>
    <name evidence="1" type="ORF">QFC22_001273</name>
</gene>
<keyword evidence="2" id="KW-1185">Reference proteome</keyword>
<evidence type="ECO:0000313" key="2">
    <source>
        <dbReference type="Proteomes" id="UP001243375"/>
    </source>
</evidence>
<comment type="caution">
    <text evidence="1">The sequence shown here is derived from an EMBL/GenBank/DDBJ whole genome shotgun (WGS) entry which is preliminary data.</text>
</comment>
<dbReference type="EMBL" id="JASBWU010000003">
    <property type="protein sequence ID" value="KAJ9123083.1"/>
    <property type="molecule type" value="Genomic_DNA"/>
</dbReference>
<evidence type="ECO:0000313" key="1">
    <source>
        <dbReference type="EMBL" id="KAJ9123083.1"/>
    </source>
</evidence>
<protein>
    <submittedName>
        <fullName evidence="1">Uncharacterized protein</fullName>
    </submittedName>
</protein>
<reference evidence="1" key="1">
    <citation type="submission" date="2023-04" db="EMBL/GenBank/DDBJ databases">
        <title>Draft Genome sequencing of Naganishia species isolated from polar environments using Oxford Nanopore Technology.</title>
        <authorList>
            <person name="Leo P."/>
            <person name="Venkateswaran K."/>
        </authorList>
    </citation>
    <scope>NUCLEOTIDE SEQUENCE</scope>
    <source>
        <strain evidence="1">MNA-CCFEE 5425</strain>
    </source>
</reference>
<dbReference type="Proteomes" id="UP001243375">
    <property type="component" value="Unassembled WGS sequence"/>
</dbReference>
<organism evidence="1 2">
    <name type="scientific">Naganishia vaughanmartiniae</name>
    <dbReference type="NCBI Taxonomy" id="1424756"/>
    <lineage>
        <taxon>Eukaryota</taxon>
        <taxon>Fungi</taxon>
        <taxon>Dikarya</taxon>
        <taxon>Basidiomycota</taxon>
        <taxon>Agaricomycotina</taxon>
        <taxon>Tremellomycetes</taxon>
        <taxon>Filobasidiales</taxon>
        <taxon>Filobasidiaceae</taxon>
        <taxon>Naganishia</taxon>
    </lineage>
</organism>
<accession>A0ACC2XGD3</accession>
<proteinExistence type="predicted"/>
<sequence length="541" mass="60023">MTRHLPANYPLHCRGYLPKDAYQNNPNSISIYRTSDLIFFVRPPNPDADLDSELEKEPNDDCILTGVVIVHLTQPRRVRALRVRFVTLCRLAFPNKPVEDDVLFETHVSIKNDEDPQEGFVIEPGPQRFEFSLVLPANIAPFNRTPAGAVWHKMEATLLGSRTDDHSGVGGDTSAHWLGGWLNKAGRSSSPTGKARATSPIASLFGRSSPPSSPNNAIGLSSSHEAHLNHNEPTTTDDSKWLNMNMTASKEIWIIALPTPDKTALPLAQIHQSFIKGLGIIPWSLQTDAITVSGYLLFKLGLLTTHVNPKSTIWGVRLYIEQQVSIKSPRRPDEPASSFPPTRMLMYELGSVPAQADLDSGHYSLKPLWMGHQVPGYKAGGDDNLNVAEVLRLPDEEKLRPTSYAGSVTPVRVEHWFGLSIYFSVWDEDVRGNTLHRNQNGQLRDGKLRIKTAITHCSCTVKNLSLPPYQPHETSLAVKDEVQCDMCACGQPLDQLMERELDRGDDVEAFDELGVRDSRRDADEAGGEGRKGRGRARVIKS</sequence>
<name>A0ACC2XGD3_9TREE</name>